<keyword evidence="4" id="KW-1185">Reference proteome</keyword>
<accession>A0A0S7B9P2</accession>
<dbReference type="EMBL" id="DF967972">
    <property type="protein sequence ID" value="GAP14236.1"/>
    <property type="molecule type" value="Genomic_DNA"/>
</dbReference>
<dbReference type="Proteomes" id="UP000055060">
    <property type="component" value="Unassembled WGS sequence"/>
</dbReference>
<feature type="domain" description="CpXC" evidence="2">
    <location>
        <begin position="7"/>
        <end position="133"/>
    </location>
</feature>
<name>A0A0S7B9P2_9CHLR</name>
<organism evidence="3">
    <name type="scientific">Longilinea arvoryzae</name>
    <dbReference type="NCBI Taxonomy" id="360412"/>
    <lineage>
        <taxon>Bacteria</taxon>
        <taxon>Bacillati</taxon>
        <taxon>Chloroflexota</taxon>
        <taxon>Anaerolineae</taxon>
        <taxon>Anaerolineales</taxon>
        <taxon>Anaerolineaceae</taxon>
        <taxon>Longilinea</taxon>
    </lineage>
</organism>
<gene>
    <name evidence="3" type="ORF">LARV_02002</name>
</gene>
<dbReference type="STRING" id="360412.LARV_02002"/>
<dbReference type="InterPro" id="IPR025682">
    <property type="entry name" value="CpXC_dom"/>
</dbReference>
<evidence type="ECO:0000259" key="2">
    <source>
        <dbReference type="Pfam" id="PF14353"/>
    </source>
</evidence>
<proteinExistence type="predicted"/>
<dbReference type="OrthoDB" id="150880at2"/>
<feature type="coiled-coil region" evidence="1">
    <location>
        <begin position="286"/>
        <end position="324"/>
    </location>
</feature>
<evidence type="ECO:0000256" key="1">
    <source>
        <dbReference type="SAM" id="Coils"/>
    </source>
</evidence>
<dbReference type="RefSeq" id="WP_075073511.1">
    <property type="nucleotide sequence ID" value="NZ_DF967972.1"/>
</dbReference>
<sequence length="452" mass="50537">MSSIRTSCPRCKSPVVAEVEQLFDMNVDPQAKQRLLSGGANVIHCPTCGYDGMLSTPIVYHDPEKEFLLTYFPSEMGLPLNEQEKIIGPLITQVMNRLPAEKRKAYLLRPQAMLTFQTMVEKILEGDGITHEMLDEQQKRLNLLQRLLSTPAAADRSVIIKQEEALIDENFFSMFSHIIQATLSQNGDEQTARALAAIQQELVTQTEVGKKLLANAQEAQEAQRLLQEASKTGLTREKLLDLMAASPSDTRLATFVSLTRSGLDYQFFQILSERVDKAEGDEKQKLLDLRAKLLELTSEIDKQLDEEKKAAQELLNEILKADDTEAATREALPAINEFFLQALKSAQEMARKDADLMRLGKLGKIAKVIEEASAPPPEVELIEKMLSAEDEAARQKLLQENAKLVTDEFLQALNSLVSQGENDGQPAEMKAKLQEIYRSAVRFSMQANFKSA</sequence>
<dbReference type="Pfam" id="PF14353">
    <property type="entry name" value="CpXC"/>
    <property type="match status" value="1"/>
</dbReference>
<reference evidence="3" key="1">
    <citation type="submission" date="2015-07" db="EMBL/GenBank/DDBJ databases">
        <title>Draft Genome Sequences of Anaerolinea thermolimosa IMO-1, Bellilinea caldifistulae GOMI-1, Leptolinea tardivitalis YMTK-2, Levilinea saccharolytica KIBI-1,Longilinea arvoryzae KOME-1, Previously Described as Members of the Anaerolineaceae (Chloroflexi).</title>
        <authorList>
            <person name="Sekiguchi Y."/>
            <person name="Ohashi A."/>
            <person name="Matsuura N."/>
            <person name="Tourlousse M.D."/>
        </authorList>
    </citation>
    <scope>NUCLEOTIDE SEQUENCE [LARGE SCALE GENOMIC DNA]</scope>
    <source>
        <strain evidence="3">KOME-1</strain>
    </source>
</reference>
<protein>
    <submittedName>
        <fullName evidence="3">CpXC protein</fullName>
    </submittedName>
</protein>
<dbReference type="AlphaFoldDB" id="A0A0S7B9P2"/>
<keyword evidence="1" id="KW-0175">Coiled coil</keyword>
<evidence type="ECO:0000313" key="3">
    <source>
        <dbReference type="EMBL" id="GAP14236.1"/>
    </source>
</evidence>
<evidence type="ECO:0000313" key="4">
    <source>
        <dbReference type="Proteomes" id="UP000055060"/>
    </source>
</evidence>